<dbReference type="PRINTS" id="PR00799">
    <property type="entry name" value="TRANSAMINASE"/>
</dbReference>
<evidence type="ECO:0000313" key="22">
    <source>
        <dbReference type="Proteomes" id="UP000268350"/>
    </source>
</evidence>
<dbReference type="InterPro" id="IPR015422">
    <property type="entry name" value="PyrdxlP-dep_Trfase_small"/>
</dbReference>
<evidence type="ECO:0000259" key="20">
    <source>
        <dbReference type="Pfam" id="PF00155"/>
    </source>
</evidence>
<evidence type="ECO:0000256" key="5">
    <source>
        <dbReference type="ARBA" id="ARBA00012753"/>
    </source>
</evidence>
<dbReference type="GO" id="GO:0030170">
    <property type="term" value="F:pyridoxal phosphate binding"/>
    <property type="evidence" value="ECO:0007669"/>
    <property type="project" value="InterPro"/>
</dbReference>
<dbReference type="GO" id="GO:0004069">
    <property type="term" value="F:L-aspartate:2-oxoglutarate aminotransferase activity"/>
    <property type="evidence" value="ECO:0007669"/>
    <property type="project" value="UniProtKB-EC"/>
</dbReference>
<comment type="similarity">
    <text evidence="3">Belongs to the class-I pyridoxal-phosphate-dependent aminotransferase family.</text>
</comment>
<evidence type="ECO:0000256" key="11">
    <source>
        <dbReference type="ARBA" id="ARBA00036027"/>
    </source>
</evidence>
<name>A0A3B0J1W3_DROGU</name>
<evidence type="ECO:0000256" key="16">
    <source>
        <dbReference type="ARBA" id="ARBA00043056"/>
    </source>
</evidence>
<dbReference type="CDD" id="cd00609">
    <property type="entry name" value="AAT_like"/>
    <property type="match status" value="1"/>
</dbReference>
<dbReference type="NCBIfam" id="NF006719">
    <property type="entry name" value="PRK09257.1"/>
    <property type="match status" value="1"/>
</dbReference>
<protein>
    <recommendedName>
        <fullName evidence="13">Aspartate aminotransferase, cytoplasmic</fullName>
        <ecNumber evidence="5">2.6.1.1</ecNumber>
        <ecNumber evidence="12">2.6.1.3</ecNumber>
    </recommendedName>
    <alternativeName>
        <fullName evidence="14">Cysteine aminotransferase, cytoplasmic</fullName>
    </alternativeName>
    <alternativeName>
        <fullName evidence="15">Cysteine transaminase, cytoplasmic</fullName>
    </alternativeName>
    <alternativeName>
        <fullName evidence="16">Glutamate oxaloacetate transaminase 1</fullName>
    </alternativeName>
    <alternativeName>
        <fullName evidence="10">Transaminase A</fullName>
    </alternativeName>
</protein>
<evidence type="ECO:0000256" key="8">
    <source>
        <dbReference type="ARBA" id="ARBA00022679"/>
    </source>
</evidence>
<evidence type="ECO:0000256" key="9">
    <source>
        <dbReference type="ARBA" id="ARBA00022898"/>
    </source>
</evidence>
<dbReference type="PANTHER" id="PTHR11879:SF55">
    <property type="entry name" value="GLUTAMATE OXALOACETATE TRANSAMINASE 1, ISOFORM B"/>
    <property type="match status" value="1"/>
</dbReference>
<comment type="catalytic activity">
    <reaction evidence="19">
        <text>L-cysteine + 2-oxoglutarate = 2-oxo-3-sulfanylpropanoate + L-glutamate</text>
        <dbReference type="Rhea" id="RHEA:17441"/>
        <dbReference type="ChEBI" id="CHEBI:16810"/>
        <dbReference type="ChEBI" id="CHEBI:29985"/>
        <dbReference type="ChEBI" id="CHEBI:35235"/>
        <dbReference type="ChEBI" id="CHEBI:57678"/>
        <dbReference type="EC" id="2.6.1.3"/>
    </reaction>
    <physiologicalReaction direction="left-to-right" evidence="19">
        <dbReference type="Rhea" id="RHEA:17442"/>
    </physiologicalReaction>
</comment>
<evidence type="ECO:0000313" key="21">
    <source>
        <dbReference type="EMBL" id="SPP74995.1"/>
    </source>
</evidence>
<evidence type="ECO:0000256" key="13">
    <source>
        <dbReference type="ARBA" id="ARBA00040527"/>
    </source>
</evidence>
<comment type="subunit">
    <text evidence="4">Homodimer.</text>
</comment>
<comment type="subcellular location">
    <subcellularLocation>
        <location evidence="2">Cytoplasm</location>
    </subcellularLocation>
</comment>
<dbReference type="EC" id="2.6.1.3" evidence="12"/>
<keyword evidence="22" id="KW-1185">Reference proteome</keyword>
<comment type="catalytic activity">
    <reaction evidence="17">
        <text>L-aspartate + 2-oxoglutarate = oxaloacetate + L-glutamate</text>
        <dbReference type="Rhea" id="RHEA:21824"/>
        <dbReference type="ChEBI" id="CHEBI:16452"/>
        <dbReference type="ChEBI" id="CHEBI:16810"/>
        <dbReference type="ChEBI" id="CHEBI:29985"/>
        <dbReference type="ChEBI" id="CHEBI:29991"/>
        <dbReference type="EC" id="2.6.1.1"/>
    </reaction>
    <physiologicalReaction direction="left-to-right" evidence="17">
        <dbReference type="Rhea" id="RHEA:21825"/>
    </physiologicalReaction>
</comment>
<dbReference type="InterPro" id="IPR015424">
    <property type="entry name" value="PyrdxlP-dep_Trfase"/>
</dbReference>
<proteinExistence type="inferred from homology"/>
<dbReference type="GO" id="GO:0006532">
    <property type="term" value="P:aspartate biosynthetic process"/>
    <property type="evidence" value="ECO:0007669"/>
    <property type="project" value="TreeGrafter"/>
</dbReference>
<comment type="catalytic activity">
    <reaction evidence="18">
        <text>3-sulfino-L-alanine + 2-oxoglutarate = 3-sulfinopyruvate + L-glutamate</text>
        <dbReference type="Rhea" id="RHEA:70295"/>
        <dbReference type="ChEBI" id="CHEBI:16810"/>
        <dbReference type="ChEBI" id="CHEBI:29985"/>
        <dbReference type="ChEBI" id="CHEBI:61085"/>
        <dbReference type="ChEBI" id="CHEBI:140699"/>
    </reaction>
    <physiologicalReaction direction="right-to-left" evidence="18">
        <dbReference type="Rhea" id="RHEA:70297"/>
    </physiologicalReaction>
</comment>
<dbReference type="EC" id="2.6.1.1" evidence="5"/>
<evidence type="ECO:0000256" key="6">
    <source>
        <dbReference type="ARBA" id="ARBA00022490"/>
    </source>
</evidence>
<reference evidence="22" key="1">
    <citation type="submission" date="2018-01" db="EMBL/GenBank/DDBJ databases">
        <authorList>
            <person name="Alioto T."/>
            <person name="Alioto T."/>
        </authorList>
    </citation>
    <scope>NUCLEOTIDE SEQUENCE [LARGE SCALE GENOMIC DNA]</scope>
</reference>
<evidence type="ECO:0000256" key="10">
    <source>
        <dbReference type="ARBA" id="ARBA00030923"/>
    </source>
</evidence>
<dbReference type="GO" id="GO:0047801">
    <property type="term" value="F:L-cysteine transaminase activity"/>
    <property type="evidence" value="ECO:0007669"/>
    <property type="project" value="UniProtKB-EC"/>
</dbReference>
<evidence type="ECO:0000256" key="19">
    <source>
        <dbReference type="ARBA" id="ARBA00049350"/>
    </source>
</evidence>
<dbReference type="AlphaFoldDB" id="A0A3B0J1W3"/>
<dbReference type="EMBL" id="OUUW01000001">
    <property type="protein sequence ID" value="SPP74995.1"/>
    <property type="molecule type" value="Genomic_DNA"/>
</dbReference>
<keyword evidence="8 21" id="KW-0808">Transferase</keyword>
<evidence type="ECO:0000256" key="3">
    <source>
        <dbReference type="ARBA" id="ARBA00007441"/>
    </source>
</evidence>
<evidence type="ECO:0000256" key="7">
    <source>
        <dbReference type="ARBA" id="ARBA00022576"/>
    </source>
</evidence>
<dbReference type="OMA" id="GTWTHIT"/>
<evidence type="ECO:0000256" key="1">
    <source>
        <dbReference type="ARBA" id="ARBA00001933"/>
    </source>
</evidence>
<dbReference type="InterPro" id="IPR015421">
    <property type="entry name" value="PyrdxlP-dep_Trfase_major"/>
</dbReference>
<keyword evidence="7 21" id="KW-0032">Aminotransferase</keyword>
<comment type="cofactor">
    <cofactor evidence="1">
        <name>pyridoxal 5'-phosphate</name>
        <dbReference type="ChEBI" id="CHEBI:597326"/>
    </cofactor>
</comment>
<comment type="catalytic activity">
    <reaction evidence="11">
        <text>(2S)-2-aminobutanoate + 2-oxoglutarate = 2-oxobutanoate + L-glutamate</text>
        <dbReference type="Rhea" id="RHEA:70223"/>
        <dbReference type="ChEBI" id="CHEBI:16763"/>
        <dbReference type="ChEBI" id="CHEBI:16810"/>
        <dbReference type="ChEBI" id="CHEBI:29985"/>
        <dbReference type="ChEBI" id="CHEBI:74359"/>
    </reaction>
    <physiologicalReaction direction="right-to-left" evidence="11">
        <dbReference type="Rhea" id="RHEA:70225"/>
    </physiologicalReaction>
</comment>
<dbReference type="SUPFAM" id="SSF53383">
    <property type="entry name" value="PLP-dependent transferases"/>
    <property type="match status" value="1"/>
</dbReference>
<dbReference type="STRING" id="7266.A0A3B0J1W3"/>
<dbReference type="GO" id="GO:0005829">
    <property type="term" value="C:cytosol"/>
    <property type="evidence" value="ECO:0007669"/>
    <property type="project" value="TreeGrafter"/>
</dbReference>
<gene>
    <name evidence="21" type="ORF">DGUA_6G002712</name>
</gene>
<dbReference type="Pfam" id="PF00155">
    <property type="entry name" value="Aminotran_1_2"/>
    <property type="match status" value="1"/>
</dbReference>
<evidence type="ECO:0000256" key="15">
    <source>
        <dbReference type="ARBA" id="ARBA00042175"/>
    </source>
</evidence>
<dbReference type="OrthoDB" id="6752799at2759"/>
<keyword evidence="6" id="KW-0963">Cytoplasm</keyword>
<evidence type="ECO:0000256" key="18">
    <source>
        <dbReference type="ARBA" id="ARBA00048761"/>
    </source>
</evidence>
<keyword evidence="9" id="KW-0663">Pyridoxal phosphate</keyword>
<dbReference type="InterPro" id="IPR004839">
    <property type="entry name" value="Aminotransferase_I/II_large"/>
</dbReference>
<dbReference type="PANTHER" id="PTHR11879">
    <property type="entry name" value="ASPARTATE AMINOTRANSFERASE"/>
    <property type="match status" value="1"/>
</dbReference>
<dbReference type="Gene3D" id="3.40.640.10">
    <property type="entry name" value="Type I PLP-dependent aspartate aminotransferase-like (Major domain)"/>
    <property type="match status" value="1"/>
</dbReference>
<evidence type="ECO:0000256" key="14">
    <source>
        <dbReference type="ARBA" id="ARBA00042149"/>
    </source>
</evidence>
<sequence length="415" mass="46264">MSIYAKVEKGPAIEVFALTQAFKDDSNQNKVNLSVGAYRTDSGAPWVLPVVRKTEIKIASDESVNHEYLPVTGLESFTSAATELVLGADSIAIKENRAFGVQTISGTGALRVAAEFLHTQLNRNVVFYSNPTWENHHKIFADTGFTSLHSYRYWDQSKRQLDFKGMLADLDQAPPGAVIILHACAHNPTGIDPTQEQWKEIADLMEHKKLFPLFDSAYQGFASGDPDRDAWAVRYFVSRGFELLTCQSFAKNFGLYCERAGNLTVVQQHASTKPAVHSQLTLIIRGMYSNPPAYGARIVSTVLNTPELRQEWMDCIKLMSSRIRQMRALLRDKLVALGTPGNWDHIVNQIGMFSYTGLNENQVRYLIKEYHIYLLKTGRINMCGLNTGNIEYVAKAINASVTAGSNVSCPCDNKL</sequence>
<evidence type="ECO:0000256" key="4">
    <source>
        <dbReference type="ARBA" id="ARBA00011738"/>
    </source>
</evidence>
<dbReference type="FunFam" id="3.90.1150.10:FF:000001">
    <property type="entry name" value="Aspartate aminotransferase"/>
    <property type="match status" value="1"/>
</dbReference>
<evidence type="ECO:0000256" key="12">
    <source>
        <dbReference type="ARBA" id="ARBA00038941"/>
    </source>
</evidence>
<accession>A0A3B0J1W3</accession>
<feature type="domain" description="Aminotransferase class I/classII large" evidence="20">
    <location>
        <begin position="29"/>
        <end position="397"/>
    </location>
</feature>
<dbReference type="Proteomes" id="UP000268350">
    <property type="component" value="Unassembled WGS sequence"/>
</dbReference>
<evidence type="ECO:0000256" key="2">
    <source>
        <dbReference type="ARBA" id="ARBA00004496"/>
    </source>
</evidence>
<organism evidence="21 22">
    <name type="scientific">Drosophila guanche</name>
    <name type="common">Fruit fly</name>
    <dbReference type="NCBI Taxonomy" id="7266"/>
    <lineage>
        <taxon>Eukaryota</taxon>
        <taxon>Metazoa</taxon>
        <taxon>Ecdysozoa</taxon>
        <taxon>Arthropoda</taxon>
        <taxon>Hexapoda</taxon>
        <taxon>Insecta</taxon>
        <taxon>Pterygota</taxon>
        <taxon>Neoptera</taxon>
        <taxon>Endopterygota</taxon>
        <taxon>Diptera</taxon>
        <taxon>Brachycera</taxon>
        <taxon>Muscomorpha</taxon>
        <taxon>Ephydroidea</taxon>
        <taxon>Drosophilidae</taxon>
        <taxon>Drosophila</taxon>
        <taxon>Sophophora</taxon>
    </lineage>
</organism>
<dbReference type="FunFam" id="3.40.640.10:FF:000044">
    <property type="entry name" value="Aspartate aminotransferase"/>
    <property type="match status" value="1"/>
</dbReference>
<dbReference type="Gene3D" id="3.90.1150.10">
    <property type="entry name" value="Aspartate Aminotransferase, domain 1"/>
    <property type="match status" value="1"/>
</dbReference>
<evidence type="ECO:0000256" key="17">
    <source>
        <dbReference type="ARBA" id="ARBA00048507"/>
    </source>
</evidence>
<dbReference type="InterPro" id="IPR000796">
    <property type="entry name" value="Asp_trans"/>
</dbReference>